<evidence type="ECO:0000313" key="1">
    <source>
        <dbReference type="EMBL" id="KAJ9120770.1"/>
    </source>
</evidence>
<gene>
    <name evidence="1" type="ORF">QFC22_002702</name>
</gene>
<protein>
    <submittedName>
        <fullName evidence="1">Uncharacterized protein</fullName>
    </submittedName>
</protein>
<organism evidence="1 2">
    <name type="scientific">Naganishia vaughanmartiniae</name>
    <dbReference type="NCBI Taxonomy" id="1424756"/>
    <lineage>
        <taxon>Eukaryota</taxon>
        <taxon>Fungi</taxon>
        <taxon>Dikarya</taxon>
        <taxon>Basidiomycota</taxon>
        <taxon>Agaricomycotina</taxon>
        <taxon>Tremellomycetes</taxon>
        <taxon>Filobasidiales</taxon>
        <taxon>Filobasidiaceae</taxon>
        <taxon>Naganishia</taxon>
    </lineage>
</organism>
<name>A0ACC2XB10_9TREE</name>
<sequence length="688" mass="74843">MGLAERKNKQKIGDDPRNLTWSQDKNRFSFQHLQKFGWDPSKGLGSSNDGNPNHIKVAQKLDTGGIGVARAMKEGKEIGGAGEGLDAVLRRLKATGTGPIIFNDDDDDSETKDEGSGKEASPAVSSEALNAVPIVAPEPRRIMASRNKYIKSKRLASQSPAAMAEILGIPLSALTTSGSSTPVPTLHTAHTNTASALSGEPITADSGTSTPASTETPIDDGRTLDQLTTAPISVYEYFRRKLAQKKAEREGLPVPELSYTPEVYNNVAKDFEGKKIKFAVDDEDEDESAPVAHGIGSTSPSENSAVPGSEPESRESTKEERKAAQKAAKVAEKEAKKAAKAEKKRKSESSESVSKKDKKRKREEEVSDSDAAEDTTTEKAKSLKGKEKAADDVTATLNSKESKSKKEKKEKKRKIDDKSSAADVSKGDKPKDKKSKKSNSASTGAATISGQPLRNLNGATARELMQEHQRRLYESRKMKSRNAAYYVAGALILTLGVTYAAVPAYRAFCSATGFSGVPITDPARFLPERLYPSKESALANRITVHFEATASDELKWKFTPQQKYVKVLPGETALAFYTAENWGTEDVIGIATYNTTPSRMAPYFAKVECFCFEQQKIRAGETVDLPVFFFIDRDIIDDSSLVGVDDVVLSYTFFKARRNKQGHLEPDAPLDVVEKASGFEGYELAKKD</sequence>
<proteinExistence type="predicted"/>
<keyword evidence="2" id="KW-1185">Reference proteome</keyword>
<accession>A0ACC2XB10</accession>
<evidence type="ECO:0000313" key="2">
    <source>
        <dbReference type="Proteomes" id="UP001243375"/>
    </source>
</evidence>
<dbReference type="Proteomes" id="UP001243375">
    <property type="component" value="Unassembled WGS sequence"/>
</dbReference>
<reference evidence="1" key="1">
    <citation type="submission" date="2023-04" db="EMBL/GenBank/DDBJ databases">
        <title>Draft Genome sequencing of Naganishia species isolated from polar environments using Oxford Nanopore Technology.</title>
        <authorList>
            <person name="Leo P."/>
            <person name="Venkateswaran K."/>
        </authorList>
    </citation>
    <scope>NUCLEOTIDE SEQUENCE</scope>
    <source>
        <strain evidence="1">MNA-CCFEE 5425</strain>
    </source>
</reference>
<comment type="caution">
    <text evidence="1">The sequence shown here is derived from an EMBL/GenBank/DDBJ whole genome shotgun (WGS) entry which is preliminary data.</text>
</comment>
<dbReference type="EMBL" id="JASBWU010000006">
    <property type="protein sequence ID" value="KAJ9120770.1"/>
    <property type="molecule type" value="Genomic_DNA"/>
</dbReference>